<dbReference type="GO" id="GO:0005576">
    <property type="term" value="C:extracellular region"/>
    <property type="evidence" value="ECO:0007669"/>
    <property type="project" value="UniProtKB-SubCell"/>
</dbReference>
<dbReference type="SUPFAM" id="SSF53474">
    <property type="entry name" value="alpha/beta-Hydrolases"/>
    <property type="match status" value="1"/>
</dbReference>
<dbReference type="InterPro" id="IPR029058">
    <property type="entry name" value="AB_hydrolase_fold"/>
</dbReference>
<organism evidence="9">
    <name type="scientific">marine sediment metagenome</name>
    <dbReference type="NCBI Taxonomy" id="412755"/>
    <lineage>
        <taxon>unclassified sequences</taxon>
        <taxon>metagenomes</taxon>
        <taxon>ecological metagenomes</taxon>
    </lineage>
</organism>
<keyword evidence="8" id="KW-0472">Membrane</keyword>
<evidence type="ECO:0000256" key="4">
    <source>
        <dbReference type="ARBA" id="ARBA00022729"/>
    </source>
</evidence>
<comment type="caution">
    <text evidence="9">The sequence shown here is derived from an EMBL/GenBank/DDBJ whole genome shotgun (WGS) entry which is preliminary data.</text>
</comment>
<keyword evidence="4" id="KW-0732">Signal</keyword>
<dbReference type="InterPro" id="IPR010126">
    <property type="entry name" value="Esterase_phb"/>
</dbReference>
<evidence type="ECO:0000313" key="9">
    <source>
        <dbReference type="EMBL" id="KKN78616.1"/>
    </source>
</evidence>
<evidence type="ECO:0000256" key="1">
    <source>
        <dbReference type="ARBA" id="ARBA00004613"/>
    </source>
</evidence>
<name>A0A0F9VYU8_9ZZZZ</name>
<proteinExistence type="predicted"/>
<keyword evidence="8" id="KW-1133">Transmembrane helix</keyword>
<dbReference type="GO" id="GO:0045493">
    <property type="term" value="P:xylan catabolic process"/>
    <property type="evidence" value="ECO:0007669"/>
    <property type="project" value="UniProtKB-KW"/>
</dbReference>
<dbReference type="PANTHER" id="PTHR38050:SF2">
    <property type="entry name" value="FERULOYL ESTERASE C-RELATED"/>
    <property type="match status" value="1"/>
</dbReference>
<evidence type="ECO:0000256" key="7">
    <source>
        <dbReference type="ARBA" id="ARBA00023326"/>
    </source>
</evidence>
<dbReference type="AlphaFoldDB" id="A0A0F9VYU8"/>
<comment type="subcellular location">
    <subcellularLocation>
        <location evidence="1">Secreted</location>
    </subcellularLocation>
</comment>
<dbReference type="GO" id="GO:0030600">
    <property type="term" value="F:feruloyl esterase activity"/>
    <property type="evidence" value="ECO:0007669"/>
    <property type="project" value="InterPro"/>
</dbReference>
<keyword evidence="7" id="KW-0624">Polysaccharide degradation</keyword>
<keyword evidence="3" id="KW-0858">Xylan degradation</keyword>
<dbReference type="InterPro" id="IPR043595">
    <property type="entry name" value="FaeB/C/D"/>
</dbReference>
<evidence type="ECO:0000256" key="5">
    <source>
        <dbReference type="ARBA" id="ARBA00022801"/>
    </source>
</evidence>
<accession>A0A0F9VYU8</accession>
<dbReference type="Gene3D" id="3.40.50.1820">
    <property type="entry name" value="alpha/beta hydrolase"/>
    <property type="match status" value="1"/>
</dbReference>
<evidence type="ECO:0000256" key="3">
    <source>
        <dbReference type="ARBA" id="ARBA00022651"/>
    </source>
</evidence>
<evidence type="ECO:0000256" key="6">
    <source>
        <dbReference type="ARBA" id="ARBA00023277"/>
    </source>
</evidence>
<reference evidence="9" key="1">
    <citation type="journal article" date="2015" name="Nature">
        <title>Complex archaea that bridge the gap between prokaryotes and eukaryotes.</title>
        <authorList>
            <person name="Spang A."/>
            <person name="Saw J.H."/>
            <person name="Jorgensen S.L."/>
            <person name="Zaremba-Niedzwiedzka K."/>
            <person name="Martijn J."/>
            <person name="Lind A.E."/>
            <person name="van Eijk R."/>
            <person name="Schleper C."/>
            <person name="Guy L."/>
            <person name="Ettema T.J."/>
        </authorList>
    </citation>
    <scope>NUCLEOTIDE SEQUENCE</scope>
</reference>
<dbReference type="EMBL" id="LAZR01000259">
    <property type="protein sequence ID" value="KKN78616.1"/>
    <property type="molecule type" value="Genomic_DNA"/>
</dbReference>
<evidence type="ECO:0000256" key="2">
    <source>
        <dbReference type="ARBA" id="ARBA00022525"/>
    </source>
</evidence>
<keyword evidence="2" id="KW-0964">Secreted</keyword>
<dbReference type="Pfam" id="PF10503">
    <property type="entry name" value="Esterase_PHB"/>
    <property type="match status" value="1"/>
</dbReference>
<protein>
    <recommendedName>
        <fullName evidence="10">Phospholipase/carboxylesterase/thioesterase domain-containing protein</fullName>
    </recommendedName>
</protein>
<gene>
    <name evidence="9" type="ORF">LCGC14_0348130</name>
</gene>
<evidence type="ECO:0000256" key="8">
    <source>
        <dbReference type="SAM" id="Phobius"/>
    </source>
</evidence>
<dbReference type="PANTHER" id="PTHR38050">
    <property type="match status" value="1"/>
</dbReference>
<evidence type="ECO:0008006" key="10">
    <source>
        <dbReference type="Google" id="ProtNLM"/>
    </source>
</evidence>
<sequence length="287" mass="32196">MKNGILLKIVLILILGPLLYYSCNKRLYTSTFHHNKIDHEHVLYIPDNLSENAPLVFVLHSYGRYPKDHMQSLQLDSLAEVHKFAVCYPQGTLDVNTGQPYWSGGLGSKSTDDVGYITALAKELQITYKLDTDRTFTCGISNGGFMSYTLAAEAPGVFKAAASVTGTMTEIVWKNRKAIPKPIPVLQISGVKDNVVPIDGSMSTEYGWGGAPHMDTVINYWATFNECVEIDTLAISNTIDAYHYKTCINDNEVWYYKLKEFGHDLPTLKNSGINANELIWEFFSKYI</sequence>
<feature type="transmembrane region" description="Helical" evidence="8">
    <location>
        <begin position="5"/>
        <end position="22"/>
    </location>
</feature>
<keyword evidence="5" id="KW-0378">Hydrolase</keyword>
<keyword evidence="8" id="KW-0812">Transmembrane</keyword>
<keyword evidence="6" id="KW-0119">Carbohydrate metabolism</keyword>